<reference evidence="2 3" key="1">
    <citation type="submission" date="2019-10" db="EMBL/GenBank/DDBJ databases">
        <title>Extracellular Electron Transfer in a Candidatus Methanoperedens spp. Enrichment Culture.</title>
        <authorList>
            <person name="Berger S."/>
            <person name="Rangel Shaw D."/>
            <person name="Berben T."/>
            <person name="In 'T Zandt M."/>
            <person name="Frank J."/>
            <person name="Reimann J."/>
            <person name="Jetten M.S.M."/>
            <person name="Welte C.U."/>
        </authorList>
    </citation>
    <scope>NUCLEOTIDE SEQUENCE [LARGE SCALE GENOMIC DNA]</scope>
    <source>
        <strain evidence="2">SB12</strain>
    </source>
</reference>
<feature type="chain" id="PRO_5032407300" description="Tetratricopeptide repeat protein" evidence="1">
    <location>
        <begin position="16"/>
        <end position="313"/>
    </location>
</feature>
<keyword evidence="1" id="KW-0732">Signal</keyword>
<protein>
    <recommendedName>
        <fullName evidence="4">Tetratricopeptide repeat protein</fullName>
    </recommendedName>
</protein>
<dbReference type="EMBL" id="WBUI01000040">
    <property type="protein sequence ID" value="KAB2928975.1"/>
    <property type="molecule type" value="Genomic_DNA"/>
</dbReference>
<evidence type="ECO:0000313" key="3">
    <source>
        <dbReference type="Proteomes" id="UP000460298"/>
    </source>
</evidence>
<dbReference type="Gene3D" id="1.25.40.10">
    <property type="entry name" value="Tetratricopeptide repeat domain"/>
    <property type="match status" value="1"/>
</dbReference>
<gene>
    <name evidence="2" type="ORF">F9K24_21255</name>
</gene>
<feature type="signal peptide" evidence="1">
    <location>
        <begin position="1"/>
        <end position="15"/>
    </location>
</feature>
<proteinExistence type="predicted"/>
<evidence type="ECO:0008006" key="4">
    <source>
        <dbReference type="Google" id="ProtNLM"/>
    </source>
</evidence>
<organism evidence="2 3">
    <name type="scientific">Leptonema illini</name>
    <dbReference type="NCBI Taxonomy" id="183"/>
    <lineage>
        <taxon>Bacteria</taxon>
        <taxon>Pseudomonadati</taxon>
        <taxon>Spirochaetota</taxon>
        <taxon>Spirochaetia</taxon>
        <taxon>Leptospirales</taxon>
        <taxon>Leptospiraceae</taxon>
        <taxon>Leptonema</taxon>
    </lineage>
</organism>
<sequence>MIAIAFLLLPLPMMAQEFPELLLDEDDPPPLFEKMPAGTFVRIDGDWILCRGPLGQGDGPPGPNFRLDYRGRTYTSIAVFNNEAVELALQGATNPGALIEAEAMWKAGYADDPHFFAFNYNLARVSVLKRDFKQALFFAERSAAMMKKDYRLDLLLASLNERLQHDVAAHLHYKEAVRKNPFSATALVALAGYYARTERESLAEDLLRRGMDRFETDRQLRLGLAELRYRQYRLNQARILVESIDVPKTERSSFALRRLLLMARLYDRIGDYRRATASYDELLASTAEPFFLDHSIEALRRERSRVERLSKVD</sequence>
<dbReference type="InterPro" id="IPR011990">
    <property type="entry name" value="TPR-like_helical_dom_sf"/>
</dbReference>
<dbReference type="SUPFAM" id="SSF48452">
    <property type="entry name" value="TPR-like"/>
    <property type="match status" value="1"/>
</dbReference>
<dbReference type="Proteomes" id="UP000460298">
    <property type="component" value="Unassembled WGS sequence"/>
</dbReference>
<evidence type="ECO:0000256" key="1">
    <source>
        <dbReference type="SAM" id="SignalP"/>
    </source>
</evidence>
<accession>A0A833LUZ9</accession>
<name>A0A833LUZ9_9LEPT</name>
<dbReference type="AlphaFoldDB" id="A0A833LUZ9"/>
<evidence type="ECO:0000313" key="2">
    <source>
        <dbReference type="EMBL" id="KAB2928975.1"/>
    </source>
</evidence>
<comment type="caution">
    <text evidence="2">The sequence shown here is derived from an EMBL/GenBank/DDBJ whole genome shotgun (WGS) entry which is preliminary data.</text>
</comment>